<dbReference type="OrthoDB" id="60984at2759"/>
<evidence type="ECO:0000313" key="1">
    <source>
        <dbReference type="EMBL" id="KAF0893987.1"/>
    </source>
</evidence>
<keyword evidence="2" id="KW-1185">Reference proteome</keyword>
<reference evidence="1 2" key="1">
    <citation type="submission" date="2019-11" db="EMBL/GenBank/DDBJ databases">
        <title>Whole genome sequence of Oryza granulata.</title>
        <authorList>
            <person name="Li W."/>
        </authorList>
    </citation>
    <scope>NUCLEOTIDE SEQUENCE [LARGE SCALE GENOMIC DNA]</scope>
    <source>
        <strain evidence="2">cv. Menghai</strain>
        <tissue evidence="1">Leaf</tissue>
    </source>
</reference>
<name>A0A6G1C1Z1_9ORYZ</name>
<dbReference type="EMBL" id="SPHZ02000011">
    <property type="protein sequence ID" value="KAF0893987.1"/>
    <property type="molecule type" value="Genomic_DNA"/>
</dbReference>
<proteinExistence type="predicted"/>
<sequence length="64" mass="7380">MAPCQCHNNRSKVPSPKINMSKIKMILTVKKPGLEMATEQSELDLSYGLRYQVQEITWDGRDNR</sequence>
<dbReference type="Proteomes" id="UP000479710">
    <property type="component" value="Unassembled WGS sequence"/>
</dbReference>
<comment type="caution">
    <text evidence="1">The sequence shown here is derived from an EMBL/GenBank/DDBJ whole genome shotgun (WGS) entry which is preliminary data.</text>
</comment>
<evidence type="ECO:0000313" key="2">
    <source>
        <dbReference type="Proteomes" id="UP000479710"/>
    </source>
</evidence>
<protein>
    <submittedName>
        <fullName evidence="1">Uncharacterized protein</fullName>
    </submittedName>
</protein>
<dbReference type="AlphaFoldDB" id="A0A6G1C1Z1"/>
<accession>A0A6G1C1Z1</accession>
<organism evidence="1 2">
    <name type="scientific">Oryza meyeriana var. granulata</name>
    <dbReference type="NCBI Taxonomy" id="110450"/>
    <lineage>
        <taxon>Eukaryota</taxon>
        <taxon>Viridiplantae</taxon>
        <taxon>Streptophyta</taxon>
        <taxon>Embryophyta</taxon>
        <taxon>Tracheophyta</taxon>
        <taxon>Spermatophyta</taxon>
        <taxon>Magnoliopsida</taxon>
        <taxon>Liliopsida</taxon>
        <taxon>Poales</taxon>
        <taxon>Poaceae</taxon>
        <taxon>BOP clade</taxon>
        <taxon>Oryzoideae</taxon>
        <taxon>Oryzeae</taxon>
        <taxon>Oryzinae</taxon>
        <taxon>Oryza</taxon>
        <taxon>Oryza meyeriana</taxon>
    </lineage>
</organism>
<gene>
    <name evidence="1" type="ORF">E2562_033775</name>
</gene>